<dbReference type="InterPro" id="IPR036638">
    <property type="entry name" value="HLH_DNA-bd_sf"/>
</dbReference>
<dbReference type="STRING" id="79200.A0A166ARZ2"/>
<evidence type="ECO:0000313" key="10">
    <source>
        <dbReference type="Proteomes" id="UP000077755"/>
    </source>
</evidence>
<keyword evidence="4" id="KW-0804">Transcription</keyword>
<evidence type="ECO:0000256" key="4">
    <source>
        <dbReference type="ARBA" id="ARBA00023163"/>
    </source>
</evidence>
<feature type="domain" description="BHLH" evidence="7">
    <location>
        <begin position="68"/>
        <end position="117"/>
    </location>
</feature>
<keyword evidence="10" id="KW-1185">Reference proteome</keyword>
<dbReference type="EMBL" id="CP093345">
    <property type="protein sequence ID" value="WOG92641.1"/>
    <property type="molecule type" value="Genomic_DNA"/>
</dbReference>
<evidence type="ECO:0000256" key="6">
    <source>
        <dbReference type="SAM" id="MobiDB-lite"/>
    </source>
</evidence>
<dbReference type="InterPro" id="IPR054502">
    <property type="entry name" value="bHLH-TF_ACT-like_plant"/>
</dbReference>
<dbReference type="InterPro" id="IPR045847">
    <property type="entry name" value="AIG1-like"/>
</dbReference>
<dbReference type="Pfam" id="PF00010">
    <property type="entry name" value="HLH"/>
    <property type="match status" value="1"/>
</dbReference>
<dbReference type="GO" id="GO:0005634">
    <property type="term" value="C:nucleus"/>
    <property type="evidence" value="ECO:0007669"/>
    <property type="project" value="UniProtKB-SubCell"/>
</dbReference>
<dbReference type="GO" id="GO:0003677">
    <property type="term" value="F:DNA binding"/>
    <property type="evidence" value="ECO:0007669"/>
    <property type="project" value="UniProtKB-KW"/>
</dbReference>
<evidence type="ECO:0000256" key="5">
    <source>
        <dbReference type="ARBA" id="ARBA00023242"/>
    </source>
</evidence>
<dbReference type="PROSITE" id="PS50888">
    <property type="entry name" value="BHLH"/>
    <property type="match status" value="1"/>
</dbReference>
<dbReference type="PANTHER" id="PTHR45844">
    <property type="entry name" value="TRANSCRIPTION FACTOR BHLH30"/>
    <property type="match status" value="1"/>
</dbReference>
<dbReference type="InterPro" id="IPR011598">
    <property type="entry name" value="bHLH_dom"/>
</dbReference>
<dbReference type="Gene3D" id="4.10.280.10">
    <property type="entry name" value="Helix-loop-helix DNA-binding domain"/>
    <property type="match status" value="1"/>
</dbReference>
<protein>
    <recommendedName>
        <fullName evidence="7">BHLH domain-containing protein</fullName>
    </recommendedName>
</protein>
<organism evidence="8">
    <name type="scientific">Daucus carota subsp. sativus</name>
    <name type="common">Carrot</name>
    <dbReference type="NCBI Taxonomy" id="79200"/>
    <lineage>
        <taxon>Eukaryota</taxon>
        <taxon>Viridiplantae</taxon>
        <taxon>Streptophyta</taxon>
        <taxon>Embryophyta</taxon>
        <taxon>Tracheophyta</taxon>
        <taxon>Spermatophyta</taxon>
        <taxon>Magnoliopsida</taxon>
        <taxon>eudicotyledons</taxon>
        <taxon>Gunneridae</taxon>
        <taxon>Pentapetalae</taxon>
        <taxon>asterids</taxon>
        <taxon>campanulids</taxon>
        <taxon>Apiales</taxon>
        <taxon>Apiaceae</taxon>
        <taxon>Apioideae</taxon>
        <taxon>Scandiceae</taxon>
        <taxon>Daucinae</taxon>
        <taxon>Daucus</taxon>
        <taxon>Daucus sect. Daucus</taxon>
    </lineage>
</organism>
<dbReference type="EMBL" id="LNRQ01000003">
    <property type="protein sequence ID" value="KZN01709.1"/>
    <property type="molecule type" value="Genomic_DNA"/>
</dbReference>
<keyword evidence="2" id="KW-0805">Transcription regulation</keyword>
<sequence length="256" mass="28405">MENYYWAEAAATEAWHFSQSRAAAVNEDLGSTCSLQLPDDSNVYMHGYSHSQLPKSFQGGEEDRSAASASKSHSQAEKRRRDRINAQLATLRKLIPKSDKMDKAALLGSAVEHLKELKRKTMEVSQHIAIPSGIDEVSVTDCRPDQEASSSTNAMFMRASICCENRPELFGEISQAIESLRLKMIQADMSCLGGRIRSCFVVCTKDSKSLNGAGDANMIKQSLKVVLSRVVTSSTCSNYRAKSKRQRFFFPSYISQ</sequence>
<evidence type="ECO:0000256" key="2">
    <source>
        <dbReference type="ARBA" id="ARBA00023015"/>
    </source>
</evidence>
<keyword evidence="3" id="KW-0238">DNA-binding</keyword>
<accession>A0A166ARZ2</accession>
<evidence type="ECO:0000256" key="1">
    <source>
        <dbReference type="ARBA" id="ARBA00004123"/>
    </source>
</evidence>
<proteinExistence type="predicted"/>
<reference evidence="9" key="2">
    <citation type="submission" date="2022-03" db="EMBL/GenBank/DDBJ databases">
        <title>Draft title - Genomic analysis of global carrot germplasm unveils the trajectory of domestication and the origin of high carotenoid orange carrot.</title>
        <authorList>
            <person name="Iorizzo M."/>
            <person name="Ellison S."/>
            <person name="Senalik D."/>
            <person name="Macko-Podgorni A."/>
            <person name="Grzebelus D."/>
            <person name="Bostan H."/>
            <person name="Rolling W."/>
            <person name="Curaba J."/>
            <person name="Simon P."/>
        </authorList>
    </citation>
    <scope>NUCLEOTIDE SEQUENCE</scope>
    <source>
        <tissue evidence="9">Leaf</tissue>
    </source>
</reference>
<dbReference type="Pfam" id="PF22754">
    <property type="entry name" value="bHLH-TF_ACT-like_plant"/>
    <property type="match status" value="1"/>
</dbReference>
<dbReference type="PANTHER" id="PTHR45844:SF18">
    <property type="entry name" value="TRANSCRIPTION FACTOR BHLH51"/>
    <property type="match status" value="1"/>
</dbReference>
<dbReference type="OrthoDB" id="71302at2759"/>
<dbReference type="GO" id="GO:0003700">
    <property type="term" value="F:DNA-binding transcription factor activity"/>
    <property type="evidence" value="ECO:0007669"/>
    <property type="project" value="InterPro"/>
</dbReference>
<evidence type="ECO:0000259" key="7">
    <source>
        <dbReference type="PROSITE" id="PS50888"/>
    </source>
</evidence>
<name>A0A166ARZ2_DAUCS</name>
<dbReference type="SMART" id="SM00353">
    <property type="entry name" value="HLH"/>
    <property type="match status" value="1"/>
</dbReference>
<evidence type="ECO:0000256" key="3">
    <source>
        <dbReference type="ARBA" id="ARBA00023125"/>
    </source>
</evidence>
<dbReference type="Proteomes" id="UP000077755">
    <property type="component" value="Chromosome 3"/>
</dbReference>
<keyword evidence="5" id="KW-0539">Nucleus</keyword>
<comment type="subcellular location">
    <subcellularLocation>
        <location evidence="1">Nucleus</location>
    </subcellularLocation>
</comment>
<gene>
    <name evidence="8" type="ORF">DCAR_010463</name>
    <name evidence="9" type="ORF">DCAR_0311915</name>
</gene>
<dbReference type="AlphaFoldDB" id="A0A166ARZ2"/>
<dbReference type="GO" id="GO:0046983">
    <property type="term" value="F:protein dimerization activity"/>
    <property type="evidence" value="ECO:0007669"/>
    <property type="project" value="InterPro"/>
</dbReference>
<evidence type="ECO:0000313" key="9">
    <source>
        <dbReference type="EMBL" id="WOG92641.1"/>
    </source>
</evidence>
<dbReference type="OMA" id="SKAFMVP"/>
<dbReference type="Gramene" id="KZN01709">
    <property type="protein sequence ID" value="KZN01709"/>
    <property type="gene ID" value="DCAR_010463"/>
</dbReference>
<feature type="region of interest" description="Disordered" evidence="6">
    <location>
        <begin position="48"/>
        <end position="83"/>
    </location>
</feature>
<evidence type="ECO:0000313" key="8">
    <source>
        <dbReference type="EMBL" id="KZN01709.1"/>
    </source>
</evidence>
<dbReference type="SUPFAM" id="SSF47459">
    <property type="entry name" value="HLH, helix-loop-helix DNA-binding domain"/>
    <property type="match status" value="1"/>
</dbReference>
<reference evidence="8" key="1">
    <citation type="journal article" date="2016" name="Nat. Genet.">
        <title>A high-quality carrot genome assembly provides new insights into carotenoid accumulation and asterid genome evolution.</title>
        <authorList>
            <person name="Iorizzo M."/>
            <person name="Ellison S."/>
            <person name="Senalik D."/>
            <person name="Zeng P."/>
            <person name="Satapoomin P."/>
            <person name="Huang J."/>
            <person name="Bowman M."/>
            <person name="Iovene M."/>
            <person name="Sanseverino W."/>
            <person name="Cavagnaro P."/>
            <person name="Yildiz M."/>
            <person name="Macko-Podgorni A."/>
            <person name="Moranska E."/>
            <person name="Grzebelus E."/>
            <person name="Grzebelus D."/>
            <person name="Ashrafi H."/>
            <person name="Zheng Z."/>
            <person name="Cheng S."/>
            <person name="Spooner D."/>
            <person name="Van Deynze A."/>
            <person name="Simon P."/>
        </authorList>
    </citation>
    <scope>NUCLEOTIDE SEQUENCE [LARGE SCALE GENOMIC DNA]</scope>
    <source>
        <tissue evidence="8">Leaf</tissue>
    </source>
</reference>